<proteinExistence type="predicted"/>
<protein>
    <submittedName>
        <fullName evidence="2">Uncharacterized protein</fullName>
    </submittedName>
</protein>
<feature type="transmembrane region" description="Helical" evidence="1">
    <location>
        <begin position="123"/>
        <end position="140"/>
    </location>
</feature>
<name>A0A6N9NLQ4_9FLAO</name>
<feature type="transmembrane region" description="Helical" evidence="1">
    <location>
        <begin position="277"/>
        <end position="297"/>
    </location>
</feature>
<dbReference type="Proteomes" id="UP000470771">
    <property type="component" value="Unassembled WGS sequence"/>
</dbReference>
<feature type="transmembrane region" description="Helical" evidence="1">
    <location>
        <begin position="92"/>
        <end position="116"/>
    </location>
</feature>
<dbReference type="AlphaFoldDB" id="A0A6N9NLQ4"/>
<feature type="transmembrane region" description="Helical" evidence="1">
    <location>
        <begin position="146"/>
        <end position="168"/>
    </location>
</feature>
<dbReference type="RefSeq" id="WP_160633760.1">
    <property type="nucleotide sequence ID" value="NZ_WWNE01000010.1"/>
</dbReference>
<evidence type="ECO:0000313" key="3">
    <source>
        <dbReference type="Proteomes" id="UP000470771"/>
    </source>
</evidence>
<evidence type="ECO:0000313" key="2">
    <source>
        <dbReference type="EMBL" id="NBG66802.1"/>
    </source>
</evidence>
<keyword evidence="1" id="KW-1133">Transmembrane helix</keyword>
<keyword evidence="1" id="KW-0472">Membrane</keyword>
<organism evidence="2 3">
    <name type="scientific">Acidiluteibacter ferrifornacis</name>
    <dbReference type="NCBI Taxonomy" id="2692424"/>
    <lineage>
        <taxon>Bacteria</taxon>
        <taxon>Pseudomonadati</taxon>
        <taxon>Bacteroidota</taxon>
        <taxon>Flavobacteriia</taxon>
        <taxon>Flavobacteriales</taxon>
        <taxon>Cryomorphaceae</taxon>
        <taxon>Acidiluteibacter</taxon>
    </lineage>
</organism>
<feature type="transmembrane region" description="Helical" evidence="1">
    <location>
        <begin position="7"/>
        <end position="25"/>
    </location>
</feature>
<feature type="transmembrane region" description="Helical" evidence="1">
    <location>
        <begin position="62"/>
        <end position="80"/>
    </location>
</feature>
<evidence type="ECO:0000256" key="1">
    <source>
        <dbReference type="SAM" id="Phobius"/>
    </source>
</evidence>
<reference evidence="2 3" key="1">
    <citation type="submission" date="2019-12" db="EMBL/GenBank/DDBJ databases">
        <authorList>
            <person name="Zhao J."/>
        </authorList>
    </citation>
    <scope>NUCLEOTIDE SEQUENCE [LARGE SCALE GENOMIC DNA]</scope>
    <source>
        <strain evidence="2 3">S-15</strain>
    </source>
</reference>
<feature type="transmembrane region" description="Helical" evidence="1">
    <location>
        <begin position="303"/>
        <end position="325"/>
    </location>
</feature>
<feature type="transmembrane region" description="Helical" evidence="1">
    <location>
        <begin position="180"/>
        <end position="199"/>
    </location>
</feature>
<feature type="transmembrane region" description="Helical" evidence="1">
    <location>
        <begin position="31"/>
        <end position="50"/>
    </location>
</feature>
<accession>A0A6N9NLQ4</accession>
<keyword evidence="1" id="KW-0812">Transmembrane</keyword>
<sequence>MKVKNSIDWLNVFLVLLCGTLAYFFPLRVFILSFAILGPLHYLTEINWLNNNNFFTSFSKRIGLIIGVLASLILILPRLYFHLFDTDSTDFISTFFLSINQWSNGAIFTCFLLAIGSQFIKKSRDWIILIVLAVLGTYFLNSFENYAILVGVLIPTIIHVYVFTLLFMLYGARKSGSKPAYLSIALAILVPVAFVFIPIEASNYFFSDFFKSTFIDNQLHRIPVLFSKFIGLSDGTSFFFYEQLELRLMMFISFIYLYHYLNWFSKTTTIFWHKNLTLRRTAFIGVFWIGLLGLFYYDFKIGILTALFFSFLHVILEFPLNILSLKNLFSKSNHR</sequence>
<gene>
    <name evidence="2" type="ORF">GQN54_11810</name>
</gene>
<dbReference type="EMBL" id="WWNE01000010">
    <property type="protein sequence ID" value="NBG66802.1"/>
    <property type="molecule type" value="Genomic_DNA"/>
</dbReference>
<keyword evidence="3" id="KW-1185">Reference proteome</keyword>
<comment type="caution">
    <text evidence="2">The sequence shown here is derived from an EMBL/GenBank/DDBJ whole genome shotgun (WGS) entry which is preliminary data.</text>
</comment>
<feature type="transmembrane region" description="Helical" evidence="1">
    <location>
        <begin position="246"/>
        <end position="265"/>
    </location>
</feature>